<feature type="region of interest" description="Disordered" evidence="1">
    <location>
        <begin position="1"/>
        <end position="44"/>
    </location>
</feature>
<name>A0A843XGD4_COLES</name>
<feature type="compositionally biased region" description="Basic and acidic residues" evidence="1">
    <location>
        <begin position="17"/>
        <end position="26"/>
    </location>
</feature>
<organism evidence="2 3">
    <name type="scientific">Colocasia esculenta</name>
    <name type="common">Wild taro</name>
    <name type="synonym">Arum esculentum</name>
    <dbReference type="NCBI Taxonomy" id="4460"/>
    <lineage>
        <taxon>Eukaryota</taxon>
        <taxon>Viridiplantae</taxon>
        <taxon>Streptophyta</taxon>
        <taxon>Embryophyta</taxon>
        <taxon>Tracheophyta</taxon>
        <taxon>Spermatophyta</taxon>
        <taxon>Magnoliopsida</taxon>
        <taxon>Liliopsida</taxon>
        <taxon>Araceae</taxon>
        <taxon>Aroideae</taxon>
        <taxon>Colocasieae</taxon>
        <taxon>Colocasia</taxon>
    </lineage>
</organism>
<gene>
    <name evidence="2" type="ORF">Taro_051243</name>
</gene>
<dbReference type="EMBL" id="NMUH01008061">
    <property type="protein sequence ID" value="MQM18255.1"/>
    <property type="molecule type" value="Genomic_DNA"/>
</dbReference>
<reference evidence="2" key="1">
    <citation type="submission" date="2017-07" db="EMBL/GenBank/DDBJ databases">
        <title>Taro Niue Genome Assembly and Annotation.</title>
        <authorList>
            <person name="Atibalentja N."/>
            <person name="Keating K."/>
            <person name="Fields C.J."/>
        </authorList>
    </citation>
    <scope>NUCLEOTIDE SEQUENCE</scope>
    <source>
        <strain evidence="2">Niue_2</strain>
        <tissue evidence="2">Leaf</tissue>
    </source>
</reference>
<keyword evidence="3" id="KW-1185">Reference proteome</keyword>
<evidence type="ECO:0000313" key="3">
    <source>
        <dbReference type="Proteomes" id="UP000652761"/>
    </source>
</evidence>
<feature type="compositionally biased region" description="Polar residues" evidence="1">
    <location>
        <begin position="143"/>
        <end position="159"/>
    </location>
</feature>
<feature type="region of interest" description="Disordered" evidence="1">
    <location>
        <begin position="110"/>
        <end position="195"/>
    </location>
</feature>
<feature type="non-terminal residue" evidence="2">
    <location>
        <position position="1"/>
    </location>
</feature>
<evidence type="ECO:0000313" key="2">
    <source>
        <dbReference type="EMBL" id="MQM18255.1"/>
    </source>
</evidence>
<proteinExistence type="predicted"/>
<dbReference type="AlphaFoldDB" id="A0A843XGD4"/>
<evidence type="ECO:0000256" key="1">
    <source>
        <dbReference type="SAM" id="MobiDB-lite"/>
    </source>
</evidence>
<feature type="region of interest" description="Disordered" evidence="1">
    <location>
        <begin position="64"/>
        <end position="97"/>
    </location>
</feature>
<dbReference type="Proteomes" id="UP000652761">
    <property type="component" value="Unassembled WGS sequence"/>
</dbReference>
<feature type="compositionally biased region" description="Basic and acidic residues" evidence="1">
    <location>
        <begin position="160"/>
        <end position="195"/>
    </location>
</feature>
<accession>A0A843XGD4</accession>
<sequence>MRDGKRGRRRTGEEEDWGKKKIEKQEAVGLHTLPSRDPPNTPSLWLCNSEAVSIPKATRRYRHWRGGVGEQGSRQRFGAGQASEERGSAKGPHGAGAGWFTALEKADKGGCRRTSRAGGVAQGPADRAGREREGRGRAWRTGSKLTQTGQGADGWQDSTPWEKSRTCSDTKLMRDGKRGRGRTGEEEDWGKKKIEKQEAVGLHTLPSRDPPNTPSLWLCNSEAVFIPKAT</sequence>
<comment type="caution">
    <text evidence="2">The sequence shown here is derived from an EMBL/GenBank/DDBJ whole genome shotgun (WGS) entry which is preliminary data.</text>
</comment>
<feature type="compositionally biased region" description="Basic and acidic residues" evidence="1">
    <location>
        <begin position="127"/>
        <end position="136"/>
    </location>
</feature>
<protein>
    <submittedName>
        <fullName evidence="2">Uncharacterized protein</fullName>
    </submittedName>
</protein>